<dbReference type="CDD" id="cd00609">
    <property type="entry name" value="AAT_like"/>
    <property type="match status" value="1"/>
</dbReference>
<dbReference type="GO" id="GO:0003700">
    <property type="term" value="F:DNA-binding transcription factor activity"/>
    <property type="evidence" value="ECO:0007669"/>
    <property type="project" value="InterPro"/>
</dbReference>
<gene>
    <name evidence="8" type="ORF">H9945_00485</name>
</gene>
<feature type="domain" description="HTH gntR-type" evidence="7">
    <location>
        <begin position="10"/>
        <end position="78"/>
    </location>
</feature>
<dbReference type="InterPro" id="IPR036388">
    <property type="entry name" value="WH-like_DNA-bd_sf"/>
</dbReference>
<dbReference type="InterPro" id="IPR036390">
    <property type="entry name" value="WH_DNA-bd_sf"/>
</dbReference>
<dbReference type="Pfam" id="PF00155">
    <property type="entry name" value="Aminotran_1_2"/>
    <property type="match status" value="1"/>
</dbReference>
<keyword evidence="8" id="KW-0032">Aminotransferase</keyword>
<keyword evidence="3" id="KW-0805">Transcription regulation</keyword>
<evidence type="ECO:0000313" key="8">
    <source>
        <dbReference type="EMBL" id="HJB40955.1"/>
    </source>
</evidence>
<proteinExistence type="inferred from homology"/>
<dbReference type="InterPro" id="IPR004839">
    <property type="entry name" value="Aminotransferase_I/II_large"/>
</dbReference>
<dbReference type="SUPFAM" id="SSF46785">
    <property type="entry name" value="Winged helix' DNA-binding domain"/>
    <property type="match status" value="1"/>
</dbReference>
<keyword evidence="4" id="KW-0238">DNA-binding</keyword>
<keyword evidence="2" id="KW-0663">Pyridoxal phosphate</keyword>
<dbReference type="InterPro" id="IPR000524">
    <property type="entry name" value="Tscrpt_reg_HTH_GntR"/>
</dbReference>
<feature type="region of interest" description="Disordered" evidence="6">
    <location>
        <begin position="78"/>
        <end position="102"/>
    </location>
</feature>
<dbReference type="CDD" id="cd07377">
    <property type="entry name" value="WHTH_GntR"/>
    <property type="match status" value="1"/>
</dbReference>
<dbReference type="GO" id="GO:0003677">
    <property type="term" value="F:DNA binding"/>
    <property type="evidence" value="ECO:0007669"/>
    <property type="project" value="UniProtKB-KW"/>
</dbReference>
<feature type="compositionally biased region" description="Pro residues" evidence="6">
    <location>
        <begin position="85"/>
        <end position="99"/>
    </location>
</feature>
<dbReference type="GO" id="GO:0030170">
    <property type="term" value="F:pyridoxal phosphate binding"/>
    <property type="evidence" value="ECO:0007669"/>
    <property type="project" value="InterPro"/>
</dbReference>
<evidence type="ECO:0000256" key="1">
    <source>
        <dbReference type="ARBA" id="ARBA00005384"/>
    </source>
</evidence>
<evidence type="ECO:0000313" key="9">
    <source>
        <dbReference type="Proteomes" id="UP000886803"/>
    </source>
</evidence>
<sequence length="464" mass="49878">MIQLDTQSATSLYEQLYAALAAEIREGARPAGTALPGRRTMAAQLGVSVNTVDAAYQMLAAEGWAEARPRSGFYVQETGGLLHPPVSPGPAPRPGPAPAPGARYDLSTGSIDTELFPARSWGRIQKELLYQSPELLQRGEMQGDAALREQIAAYLGSYRGVVCTPDQVVIGAGIEYLLGCLAHLFAGSVAAIENPGYTRSRTVLENSGLRCTLIDIDRQGLPAAALERSGANLCYLTPSHHFPTGVTMPAPRRAQLLGWATAQPGRYILEDDYDSEFRFDTKPLPSLQGMAGPEGPVVYLTTFSKSLAPGIRIACMVLPQGLLARYRHDFAVYANTVGRFEQHTLARFMAEGMFTRHIARMRLAYKRRMEAFAAALRTALGPQLQLQGTHSGLHFLLTLPGAGGEAAMVEAAAAQSVQLRGLSGYYMARPDLCPPDTVVAGYAALRQADIPAVAAALGRAWRPL</sequence>
<dbReference type="PROSITE" id="PS50949">
    <property type="entry name" value="HTH_GNTR"/>
    <property type="match status" value="1"/>
</dbReference>
<dbReference type="PANTHER" id="PTHR46577:SF1">
    <property type="entry name" value="HTH-TYPE TRANSCRIPTIONAL REGULATORY PROTEIN GABR"/>
    <property type="match status" value="1"/>
</dbReference>
<evidence type="ECO:0000256" key="6">
    <source>
        <dbReference type="SAM" id="MobiDB-lite"/>
    </source>
</evidence>
<dbReference type="AlphaFoldDB" id="A0A9D2S352"/>
<comment type="similarity">
    <text evidence="1">In the C-terminal section; belongs to the class-I pyridoxal-phosphate-dependent aminotransferase family.</text>
</comment>
<evidence type="ECO:0000259" key="7">
    <source>
        <dbReference type="PROSITE" id="PS50949"/>
    </source>
</evidence>
<dbReference type="Gene3D" id="1.10.10.10">
    <property type="entry name" value="Winged helix-like DNA-binding domain superfamily/Winged helix DNA-binding domain"/>
    <property type="match status" value="1"/>
</dbReference>
<dbReference type="InterPro" id="IPR015421">
    <property type="entry name" value="PyrdxlP-dep_Trfase_major"/>
</dbReference>
<evidence type="ECO:0000256" key="2">
    <source>
        <dbReference type="ARBA" id="ARBA00022898"/>
    </source>
</evidence>
<evidence type="ECO:0000256" key="4">
    <source>
        <dbReference type="ARBA" id="ARBA00023125"/>
    </source>
</evidence>
<reference evidence="8" key="2">
    <citation type="submission" date="2021-04" db="EMBL/GenBank/DDBJ databases">
        <authorList>
            <person name="Gilroy R."/>
        </authorList>
    </citation>
    <scope>NUCLEOTIDE SEQUENCE</scope>
    <source>
        <strain evidence="8">ChiBcec8-13705</strain>
    </source>
</reference>
<dbReference type="SMART" id="SM00345">
    <property type="entry name" value="HTH_GNTR"/>
    <property type="match status" value="1"/>
</dbReference>
<dbReference type="PANTHER" id="PTHR46577">
    <property type="entry name" value="HTH-TYPE TRANSCRIPTIONAL REGULATORY PROTEIN GABR"/>
    <property type="match status" value="1"/>
</dbReference>
<dbReference type="InterPro" id="IPR051446">
    <property type="entry name" value="HTH_trans_reg/aminotransferase"/>
</dbReference>
<dbReference type="Pfam" id="PF00392">
    <property type="entry name" value="GntR"/>
    <property type="match status" value="1"/>
</dbReference>
<dbReference type="Proteomes" id="UP000886803">
    <property type="component" value="Unassembled WGS sequence"/>
</dbReference>
<protein>
    <submittedName>
        <fullName evidence="8">PLP-dependent aminotransferase family protein</fullName>
    </submittedName>
</protein>
<name>A0A9D2S352_9FIRM</name>
<dbReference type="GO" id="GO:0008483">
    <property type="term" value="F:transaminase activity"/>
    <property type="evidence" value="ECO:0007669"/>
    <property type="project" value="UniProtKB-KW"/>
</dbReference>
<dbReference type="InterPro" id="IPR015424">
    <property type="entry name" value="PyrdxlP-dep_Trfase"/>
</dbReference>
<keyword evidence="5" id="KW-0804">Transcription</keyword>
<keyword evidence="8" id="KW-0808">Transferase</keyword>
<evidence type="ECO:0000256" key="3">
    <source>
        <dbReference type="ARBA" id="ARBA00023015"/>
    </source>
</evidence>
<organism evidence="8 9">
    <name type="scientific">Candidatus Gemmiger avicola</name>
    <dbReference type="NCBI Taxonomy" id="2838605"/>
    <lineage>
        <taxon>Bacteria</taxon>
        <taxon>Bacillati</taxon>
        <taxon>Bacillota</taxon>
        <taxon>Clostridia</taxon>
        <taxon>Eubacteriales</taxon>
        <taxon>Gemmiger</taxon>
    </lineage>
</organism>
<evidence type="ECO:0000256" key="5">
    <source>
        <dbReference type="ARBA" id="ARBA00023163"/>
    </source>
</evidence>
<dbReference type="SUPFAM" id="SSF53383">
    <property type="entry name" value="PLP-dependent transferases"/>
    <property type="match status" value="1"/>
</dbReference>
<dbReference type="Gene3D" id="3.40.640.10">
    <property type="entry name" value="Type I PLP-dependent aspartate aminotransferase-like (Major domain)"/>
    <property type="match status" value="1"/>
</dbReference>
<reference evidence="8" key="1">
    <citation type="journal article" date="2021" name="PeerJ">
        <title>Extensive microbial diversity within the chicken gut microbiome revealed by metagenomics and culture.</title>
        <authorList>
            <person name="Gilroy R."/>
            <person name="Ravi A."/>
            <person name="Getino M."/>
            <person name="Pursley I."/>
            <person name="Horton D.L."/>
            <person name="Alikhan N.F."/>
            <person name="Baker D."/>
            <person name="Gharbi K."/>
            <person name="Hall N."/>
            <person name="Watson M."/>
            <person name="Adriaenssens E.M."/>
            <person name="Foster-Nyarko E."/>
            <person name="Jarju S."/>
            <person name="Secka A."/>
            <person name="Antonio M."/>
            <person name="Oren A."/>
            <person name="Chaudhuri R.R."/>
            <person name="La Ragione R."/>
            <person name="Hildebrand F."/>
            <person name="Pallen M.J."/>
        </authorList>
    </citation>
    <scope>NUCLEOTIDE SEQUENCE</scope>
    <source>
        <strain evidence="8">ChiBcec8-13705</strain>
    </source>
</reference>
<accession>A0A9D2S352</accession>
<dbReference type="EMBL" id="DWYG01000006">
    <property type="protein sequence ID" value="HJB40955.1"/>
    <property type="molecule type" value="Genomic_DNA"/>
</dbReference>
<comment type="caution">
    <text evidence="8">The sequence shown here is derived from an EMBL/GenBank/DDBJ whole genome shotgun (WGS) entry which is preliminary data.</text>
</comment>